<gene>
    <name evidence="2" type="ORF">D8M05_18735</name>
</gene>
<keyword evidence="3" id="KW-1185">Reference proteome</keyword>
<dbReference type="AlphaFoldDB" id="A0A494YRT9"/>
<keyword evidence="1" id="KW-0472">Membrane</keyword>
<keyword evidence="1" id="KW-0812">Transmembrane</keyword>
<evidence type="ECO:0000313" key="3">
    <source>
        <dbReference type="Proteomes" id="UP000281813"/>
    </source>
</evidence>
<accession>A0A494YRT9</accession>
<evidence type="ECO:0000256" key="1">
    <source>
        <dbReference type="SAM" id="Phobius"/>
    </source>
</evidence>
<feature type="transmembrane region" description="Helical" evidence="1">
    <location>
        <begin position="42"/>
        <end position="66"/>
    </location>
</feature>
<protein>
    <submittedName>
        <fullName evidence="2">Uncharacterized protein</fullName>
    </submittedName>
</protein>
<organism evidence="2 3">
    <name type="scientific">Oceanobacillus bengalensis</name>
    <dbReference type="NCBI Taxonomy" id="1435466"/>
    <lineage>
        <taxon>Bacteria</taxon>
        <taxon>Bacillati</taxon>
        <taxon>Bacillota</taxon>
        <taxon>Bacilli</taxon>
        <taxon>Bacillales</taxon>
        <taxon>Bacillaceae</taxon>
        <taxon>Oceanobacillus</taxon>
    </lineage>
</organism>
<dbReference type="EMBL" id="RBZO01000047">
    <property type="protein sequence ID" value="RKQ12274.1"/>
    <property type="molecule type" value="Genomic_DNA"/>
</dbReference>
<keyword evidence="1" id="KW-1133">Transmembrane helix</keyword>
<evidence type="ECO:0000313" key="2">
    <source>
        <dbReference type="EMBL" id="RKQ12274.1"/>
    </source>
</evidence>
<sequence>MNLTVLKAAFAEILQGVASTLLFISAAFYYRNLDKTKKQRKLSTFEFTMHIIIATVFALFAIFRFVD</sequence>
<dbReference type="Proteomes" id="UP000281813">
    <property type="component" value="Unassembled WGS sequence"/>
</dbReference>
<feature type="transmembrane region" description="Helical" evidence="1">
    <location>
        <begin position="6"/>
        <end position="30"/>
    </location>
</feature>
<comment type="caution">
    <text evidence="2">The sequence shown here is derived from an EMBL/GenBank/DDBJ whole genome shotgun (WGS) entry which is preliminary data.</text>
</comment>
<name>A0A494YRT9_9BACI</name>
<proteinExistence type="predicted"/>
<reference evidence="2 3" key="1">
    <citation type="journal article" date="2015" name="Antonie Van Leeuwenhoek">
        <title>Oceanobacillus bengalensis sp. nov., a bacterium isolated from seawater of the Bay of Bengal.</title>
        <authorList>
            <person name="Yongchang O."/>
            <person name="Xiang W."/>
            <person name="Wang G."/>
        </authorList>
    </citation>
    <scope>NUCLEOTIDE SEQUENCE [LARGE SCALE GENOMIC DNA]</scope>
    <source>
        <strain evidence="2 3">MCCC 1K00260</strain>
    </source>
</reference>
<dbReference type="OrthoDB" id="2721909at2"/>